<dbReference type="InterPro" id="IPR025117">
    <property type="entry name" value="DUF4037"/>
</dbReference>
<name>A0ABW2X912_9ACTN</name>
<reference evidence="3" key="1">
    <citation type="journal article" date="2019" name="Int. J. Syst. Evol. Microbiol.">
        <title>The Global Catalogue of Microorganisms (GCM) 10K type strain sequencing project: providing services to taxonomists for standard genome sequencing and annotation.</title>
        <authorList>
            <consortium name="The Broad Institute Genomics Platform"/>
            <consortium name="The Broad Institute Genome Sequencing Center for Infectious Disease"/>
            <person name="Wu L."/>
            <person name="Ma J."/>
        </authorList>
    </citation>
    <scope>NUCLEOTIDE SEQUENCE [LARGE SCALE GENOMIC DNA]</scope>
    <source>
        <strain evidence="3">JCM 9371</strain>
    </source>
</reference>
<evidence type="ECO:0000313" key="3">
    <source>
        <dbReference type="Proteomes" id="UP001597063"/>
    </source>
</evidence>
<dbReference type="RefSeq" id="WP_131757040.1">
    <property type="nucleotide sequence ID" value="NZ_CAACUY010000024.1"/>
</dbReference>
<keyword evidence="3" id="KW-1185">Reference proteome</keyword>
<protein>
    <submittedName>
        <fullName evidence="2">DUF4037 domain-containing protein</fullName>
    </submittedName>
</protein>
<dbReference type="Proteomes" id="UP001597063">
    <property type="component" value="Unassembled WGS sequence"/>
</dbReference>
<dbReference type="Pfam" id="PF13228">
    <property type="entry name" value="DUF4037"/>
    <property type="match status" value="1"/>
</dbReference>
<sequence>MRDHLHGADLSAAFHTDIVRPLLARHMPDLRYAAARLGSGSDVLGLDDDMSRDHDWGCRLTLLVDDPSAVPEIDRLLERELPVRYGTHPVRFPVTWDPTDTHNVHVATVADFCVSRLGVGPTGKLTALDWLCLTGQSVLEVTAGPVFEDQTTSLQRARHTLRHYPPDIERYVLAAWWRRISQWMPLAGRTGARGDEAGSRILAARAAEDLYRLAFTLAQEWAPYAKWRGLASRTLPSPTLR</sequence>
<organism evidence="2 3">
    <name type="scientific">Actinomadura fibrosa</name>
    <dbReference type="NCBI Taxonomy" id="111802"/>
    <lineage>
        <taxon>Bacteria</taxon>
        <taxon>Bacillati</taxon>
        <taxon>Actinomycetota</taxon>
        <taxon>Actinomycetes</taxon>
        <taxon>Streptosporangiales</taxon>
        <taxon>Thermomonosporaceae</taxon>
        <taxon>Actinomadura</taxon>
    </lineage>
</organism>
<gene>
    <name evidence="2" type="ORF">ACFQZM_00385</name>
</gene>
<accession>A0ABW2X912</accession>
<evidence type="ECO:0000313" key="2">
    <source>
        <dbReference type="EMBL" id="MFD0682937.1"/>
    </source>
</evidence>
<feature type="domain" description="DUF4037" evidence="1">
    <location>
        <begin position="130"/>
        <end position="227"/>
    </location>
</feature>
<proteinExistence type="predicted"/>
<evidence type="ECO:0000259" key="1">
    <source>
        <dbReference type="Pfam" id="PF13228"/>
    </source>
</evidence>
<dbReference type="EMBL" id="JBHTGP010000001">
    <property type="protein sequence ID" value="MFD0682937.1"/>
    <property type="molecule type" value="Genomic_DNA"/>
</dbReference>
<comment type="caution">
    <text evidence="2">The sequence shown here is derived from an EMBL/GenBank/DDBJ whole genome shotgun (WGS) entry which is preliminary data.</text>
</comment>